<proteinExistence type="predicted"/>
<dbReference type="AlphaFoldDB" id="C5DI41"/>
<evidence type="ECO:0000313" key="2">
    <source>
        <dbReference type="Proteomes" id="UP000002036"/>
    </source>
</evidence>
<dbReference type="KEGG" id="lth:KLTH0E09526g"/>
<dbReference type="GeneID" id="8292053"/>
<evidence type="ECO:0000313" key="1">
    <source>
        <dbReference type="EMBL" id="CAR23452.1"/>
    </source>
</evidence>
<sequence length="202" mass="22931">MRSQTWPARASALINYRSLGTHVNSVITRAVNCRLRTGAQQHRGEPVSSAATLFLIVQSKYWLLENKLYFCRSGLSCSAFEARRIFEFLVLALECGLKNTYILHARSLSAPRPAFQFLVLTSLMLSYLMSLCKMLTLINFCKCGMDDSYKAPTLARLVAGVELNKPFPAEISQTIRWAFPRTLMLKLYHSFSLGARLDLRRL</sequence>
<dbReference type="InParanoid" id="C5DI41"/>
<keyword evidence="2" id="KW-1185">Reference proteome</keyword>
<protein>
    <submittedName>
        <fullName evidence="1">KLTH0E09526p</fullName>
    </submittedName>
</protein>
<dbReference type="HOGENOM" id="CLU_1354831_0_0_1"/>
<dbReference type="Proteomes" id="UP000002036">
    <property type="component" value="Chromosome E"/>
</dbReference>
<reference evidence="1 2" key="1">
    <citation type="journal article" date="2009" name="Genome Res.">
        <title>Comparative genomics of protoploid Saccharomycetaceae.</title>
        <authorList>
            <consortium name="The Genolevures Consortium"/>
            <person name="Souciet J.-L."/>
            <person name="Dujon B."/>
            <person name="Gaillardin C."/>
            <person name="Johnston M."/>
            <person name="Baret P.V."/>
            <person name="Cliften P."/>
            <person name="Sherman D.J."/>
            <person name="Weissenbach J."/>
            <person name="Westhof E."/>
            <person name="Wincker P."/>
            <person name="Jubin C."/>
            <person name="Poulain J."/>
            <person name="Barbe V."/>
            <person name="Segurens B."/>
            <person name="Artiguenave F."/>
            <person name="Anthouard V."/>
            <person name="Vacherie B."/>
            <person name="Val M.-E."/>
            <person name="Fulton R.S."/>
            <person name="Minx P."/>
            <person name="Wilson R."/>
            <person name="Durrens P."/>
            <person name="Jean G."/>
            <person name="Marck C."/>
            <person name="Martin T."/>
            <person name="Nikolski M."/>
            <person name="Rolland T."/>
            <person name="Seret M.-L."/>
            <person name="Casaregola S."/>
            <person name="Despons L."/>
            <person name="Fairhead C."/>
            <person name="Fischer G."/>
            <person name="Lafontaine I."/>
            <person name="Leh V."/>
            <person name="Lemaire M."/>
            <person name="de Montigny J."/>
            <person name="Neuveglise C."/>
            <person name="Thierry A."/>
            <person name="Blanc-Lenfle I."/>
            <person name="Bleykasten C."/>
            <person name="Diffels J."/>
            <person name="Fritsch E."/>
            <person name="Frangeul L."/>
            <person name="Goeffon A."/>
            <person name="Jauniaux N."/>
            <person name="Kachouri-Lafond R."/>
            <person name="Payen C."/>
            <person name="Potier S."/>
            <person name="Pribylova L."/>
            <person name="Ozanne C."/>
            <person name="Richard G.-F."/>
            <person name="Sacerdot C."/>
            <person name="Straub M.-L."/>
            <person name="Talla E."/>
        </authorList>
    </citation>
    <scope>NUCLEOTIDE SEQUENCE [LARGE SCALE GENOMIC DNA]</scope>
    <source>
        <strain evidence="2">ATCC 56472 / CBS 6340 / NRRL Y-8284</strain>
    </source>
</reference>
<organism evidence="1 2">
    <name type="scientific">Lachancea thermotolerans (strain ATCC 56472 / CBS 6340 / NRRL Y-8284)</name>
    <name type="common">Yeast</name>
    <name type="synonym">Kluyveromyces thermotolerans</name>
    <dbReference type="NCBI Taxonomy" id="559295"/>
    <lineage>
        <taxon>Eukaryota</taxon>
        <taxon>Fungi</taxon>
        <taxon>Dikarya</taxon>
        <taxon>Ascomycota</taxon>
        <taxon>Saccharomycotina</taxon>
        <taxon>Saccharomycetes</taxon>
        <taxon>Saccharomycetales</taxon>
        <taxon>Saccharomycetaceae</taxon>
        <taxon>Lachancea</taxon>
    </lineage>
</organism>
<name>C5DI41_LACTC</name>
<dbReference type="EMBL" id="CU928169">
    <property type="protein sequence ID" value="CAR23452.1"/>
    <property type="molecule type" value="Genomic_DNA"/>
</dbReference>
<dbReference type="RefSeq" id="XP_002553889.1">
    <property type="nucleotide sequence ID" value="XM_002553843.1"/>
</dbReference>
<gene>
    <name evidence="1" type="ordered locus">KLTH0E09526g</name>
</gene>
<accession>C5DI41</accession>